<dbReference type="Proteomes" id="UP000471126">
    <property type="component" value="Unassembled WGS sequence"/>
</dbReference>
<keyword evidence="2" id="KW-0808">Transferase</keyword>
<dbReference type="Gene3D" id="3.90.550.10">
    <property type="entry name" value="Spore Coat Polysaccharide Biosynthesis Protein SpsA, Chain A"/>
    <property type="match status" value="1"/>
</dbReference>
<evidence type="ECO:0000313" key="3">
    <source>
        <dbReference type="Proteomes" id="UP000471126"/>
    </source>
</evidence>
<evidence type="ECO:0000259" key="1">
    <source>
        <dbReference type="Pfam" id="PF00535"/>
    </source>
</evidence>
<accession>A0A6P0GF98</accession>
<dbReference type="GO" id="GO:0016740">
    <property type="term" value="F:transferase activity"/>
    <property type="evidence" value="ECO:0007669"/>
    <property type="project" value="UniProtKB-KW"/>
</dbReference>
<name>A0A6P0GF98_9ACTN</name>
<dbReference type="RefSeq" id="WP_163476084.1">
    <property type="nucleotide sequence ID" value="NZ_JAAGWE010000012.1"/>
</dbReference>
<proteinExistence type="predicted"/>
<reference evidence="2 3" key="1">
    <citation type="submission" date="2019-12" db="EMBL/GenBank/DDBJ databases">
        <title>WGS of CPCC 203550 I12A-02606.</title>
        <authorList>
            <person name="Jiang Z."/>
        </authorList>
    </citation>
    <scope>NUCLEOTIDE SEQUENCE [LARGE SCALE GENOMIC DNA]</scope>
    <source>
        <strain evidence="2 3">I12A-02606</strain>
    </source>
</reference>
<dbReference type="PANTHER" id="PTHR43685:SF2">
    <property type="entry name" value="GLYCOSYLTRANSFERASE 2-LIKE DOMAIN-CONTAINING PROTEIN"/>
    <property type="match status" value="1"/>
</dbReference>
<dbReference type="InterPro" id="IPR001173">
    <property type="entry name" value="Glyco_trans_2-like"/>
</dbReference>
<dbReference type="PANTHER" id="PTHR43685">
    <property type="entry name" value="GLYCOSYLTRANSFERASE"/>
    <property type="match status" value="1"/>
</dbReference>
<protein>
    <submittedName>
        <fullName evidence="2">Glycosyltransferase family 2 protein</fullName>
    </submittedName>
</protein>
<organism evidence="2 3">
    <name type="scientific">Geodermatophilus normandii</name>
    <dbReference type="NCBI Taxonomy" id="1137989"/>
    <lineage>
        <taxon>Bacteria</taxon>
        <taxon>Bacillati</taxon>
        <taxon>Actinomycetota</taxon>
        <taxon>Actinomycetes</taxon>
        <taxon>Geodermatophilales</taxon>
        <taxon>Geodermatophilaceae</taxon>
        <taxon>Geodermatophilus</taxon>
    </lineage>
</organism>
<evidence type="ECO:0000313" key="2">
    <source>
        <dbReference type="EMBL" id="NEM05929.1"/>
    </source>
</evidence>
<dbReference type="GO" id="GO:0044010">
    <property type="term" value="P:single-species biofilm formation"/>
    <property type="evidence" value="ECO:0007669"/>
    <property type="project" value="TreeGrafter"/>
</dbReference>
<comment type="caution">
    <text evidence="2">The sequence shown here is derived from an EMBL/GenBank/DDBJ whole genome shotgun (WGS) entry which is preliminary data.</text>
</comment>
<sequence>MLVPAYNAADTIGDALESALTQRPAPTEVVVSDDGSEDDLGRVLSGFGDRIRVVRGSNGGLATARNRAAAVARGDLLGLLDADDVWLPGRVAALTEAAAARPDLSIVTTDAVVVRDDGPEPRSYYDVRHFETEDQETAILRNNFVFGAGAVRASALSAVGGYDPAARWAEDWDLWLRLLLRGHRAGMVRAPLYEYRRHGGSLTARKVDLALGVQAVLRRARPLVETPDRRSVLARTEREWAVAAVRSARAAADPRRRSLALTAARMGGHSPRAWARLVVDGVLARPGGVR</sequence>
<dbReference type="Pfam" id="PF00535">
    <property type="entry name" value="Glycos_transf_2"/>
    <property type="match status" value="1"/>
</dbReference>
<dbReference type="SUPFAM" id="SSF53448">
    <property type="entry name" value="Nucleotide-diphospho-sugar transferases"/>
    <property type="match status" value="1"/>
</dbReference>
<dbReference type="InterPro" id="IPR050834">
    <property type="entry name" value="Glycosyltransf_2"/>
</dbReference>
<feature type="domain" description="Glycosyltransferase 2-like" evidence="1">
    <location>
        <begin position="2"/>
        <end position="155"/>
    </location>
</feature>
<dbReference type="AlphaFoldDB" id="A0A6P0GF98"/>
<gene>
    <name evidence="2" type="ORF">GCU54_07825</name>
</gene>
<dbReference type="InterPro" id="IPR029044">
    <property type="entry name" value="Nucleotide-diphossugar_trans"/>
</dbReference>
<dbReference type="EMBL" id="JAAGWE010000012">
    <property type="protein sequence ID" value="NEM05929.1"/>
    <property type="molecule type" value="Genomic_DNA"/>
</dbReference>